<accession>A0ABX6T5Z7</accession>
<sequence length="123" mass="13467">MSSGSYRFENEILIDADGPVILLERAIATVQGNKLCETVRLAEIDKFAIFINGKPATSAERARYRANIKEKFAPIAGRAICTSVVPDEDGLQTVEASISGQRLPILDYTMKWVGPNDGWKVAP</sequence>
<dbReference type="EMBL" id="CP060782">
    <property type="protein sequence ID" value="QNP44851.1"/>
    <property type="molecule type" value="Genomic_DNA"/>
</dbReference>
<keyword evidence="2" id="KW-1185">Reference proteome</keyword>
<reference evidence="1 2" key="1">
    <citation type="submission" date="2020-08" db="EMBL/GenBank/DDBJ databases">
        <title>Genome sequence of Sphingomonas sediminicola KACC 15039T.</title>
        <authorList>
            <person name="Hyun D.-W."/>
            <person name="Bae J.-W."/>
        </authorList>
    </citation>
    <scope>NUCLEOTIDE SEQUENCE [LARGE SCALE GENOMIC DNA]</scope>
    <source>
        <strain evidence="1 2">KACC 15039</strain>
    </source>
</reference>
<gene>
    <name evidence="1" type="ORF">H9L14_08780</name>
</gene>
<evidence type="ECO:0000313" key="1">
    <source>
        <dbReference type="EMBL" id="QNP44851.1"/>
    </source>
</evidence>
<organism evidence="1 2">
    <name type="scientific">Sphingomonas sediminicola</name>
    <dbReference type="NCBI Taxonomy" id="386874"/>
    <lineage>
        <taxon>Bacteria</taxon>
        <taxon>Pseudomonadati</taxon>
        <taxon>Pseudomonadota</taxon>
        <taxon>Alphaproteobacteria</taxon>
        <taxon>Sphingomonadales</taxon>
        <taxon>Sphingomonadaceae</taxon>
        <taxon>Sphingomonas</taxon>
    </lineage>
</organism>
<dbReference type="Proteomes" id="UP000516105">
    <property type="component" value="Chromosome"/>
</dbReference>
<evidence type="ECO:0000313" key="2">
    <source>
        <dbReference type="Proteomes" id="UP000516105"/>
    </source>
</evidence>
<protein>
    <submittedName>
        <fullName evidence="1">Uncharacterized protein</fullName>
    </submittedName>
</protein>
<name>A0ABX6T5Z7_9SPHN</name>
<dbReference type="RefSeq" id="WP_187707809.1">
    <property type="nucleotide sequence ID" value="NZ_CP060782.1"/>
</dbReference>
<proteinExistence type="predicted"/>